<dbReference type="Proteomes" id="UP000272503">
    <property type="component" value="Unassembled WGS sequence"/>
</dbReference>
<proteinExistence type="predicted"/>
<comment type="caution">
    <text evidence="1">The sequence shown here is derived from an EMBL/GenBank/DDBJ whole genome shotgun (WGS) entry which is preliminary data.</text>
</comment>
<dbReference type="OrthoDB" id="3238883at2"/>
<gene>
    <name evidence="1" type="ORF">D9V32_02370</name>
</gene>
<evidence type="ECO:0000313" key="1">
    <source>
        <dbReference type="EMBL" id="RLP77316.1"/>
    </source>
</evidence>
<protein>
    <recommendedName>
        <fullName evidence="3">Peptidoglycan-binding protein</fullName>
    </recommendedName>
</protein>
<reference evidence="1 2" key="1">
    <citation type="submission" date="2018-10" db="EMBL/GenBank/DDBJ databases">
        <authorList>
            <person name="Li J."/>
        </authorList>
    </citation>
    <scope>NUCLEOTIDE SEQUENCE [LARGE SCALE GENOMIC DNA]</scope>
    <source>
        <strain evidence="1 2">IF 016277</strain>
    </source>
</reference>
<dbReference type="EMBL" id="RCUX01000002">
    <property type="protein sequence ID" value="RLP77316.1"/>
    <property type="molecule type" value="Genomic_DNA"/>
</dbReference>
<dbReference type="AlphaFoldDB" id="A0A3L7AA38"/>
<keyword evidence="2" id="KW-1185">Reference proteome</keyword>
<accession>A0A3L7AA38</accession>
<evidence type="ECO:0008006" key="3">
    <source>
        <dbReference type="Google" id="ProtNLM"/>
    </source>
</evidence>
<name>A0A3L7AA38_9MICO</name>
<evidence type="ECO:0000313" key="2">
    <source>
        <dbReference type="Proteomes" id="UP000272503"/>
    </source>
</evidence>
<sequence length="358" mass="36029">MRSSGDRTGAKRGWFRPTLGILGAVALASGGVIAGVLLTEGEVPEALRPADALTQSVLSERSFDDSRAAELSITGGAQRALRAPVSGRITALTCTPGTDVTRGSVPFAIDGVSAVALGGAQPPWRDLVQGDTGADVLALRAELRELGHSVSDRGGVDSALLSATGALLKKAGVTPADPATIAQANIAWLSPGPAGATGCPLGVGEQAEEGRTIIALPDTLAAVSLSALPENPVEGTRLVEVNGQRYPIDAATGAVTDPDALAAIIAGERIPADQSAGAGSIRTVGARFVLADPVTAWVTAPSALYAVESSTACVSSEGELYRVSLLGSQLGQSFLRFADGVTPPRALDLTPDPAAACG</sequence>
<organism evidence="1 2">
    <name type="scientific">Mycetocola tolaasinivorans</name>
    <dbReference type="NCBI Taxonomy" id="76635"/>
    <lineage>
        <taxon>Bacteria</taxon>
        <taxon>Bacillati</taxon>
        <taxon>Actinomycetota</taxon>
        <taxon>Actinomycetes</taxon>
        <taxon>Micrococcales</taxon>
        <taxon>Microbacteriaceae</taxon>
        <taxon>Mycetocola</taxon>
    </lineage>
</organism>
<dbReference type="RefSeq" id="WP_121647300.1">
    <property type="nucleotide sequence ID" value="NZ_RCUX01000002.1"/>
</dbReference>